<dbReference type="Gene3D" id="3.40.630.20">
    <property type="entry name" value="Peptidase C15, pyroglutamyl peptidase I-like"/>
    <property type="match status" value="1"/>
</dbReference>
<feature type="active site" evidence="9 10">
    <location>
        <position position="80"/>
    </location>
</feature>
<dbReference type="InterPro" id="IPR033693">
    <property type="entry name" value="PGPEP1_Glu_AS"/>
</dbReference>
<evidence type="ECO:0000256" key="8">
    <source>
        <dbReference type="ARBA" id="ARBA00022807"/>
    </source>
</evidence>
<dbReference type="Pfam" id="PF01470">
    <property type="entry name" value="Peptidase_C15"/>
    <property type="match status" value="1"/>
</dbReference>
<dbReference type="AlphaFoldDB" id="A0A8J2VHU9"/>
<keyword evidence="6 9" id="KW-0645">Protease</keyword>
<dbReference type="HAMAP" id="MF_00417">
    <property type="entry name" value="Pyrrolid_peptidase"/>
    <property type="match status" value="1"/>
</dbReference>
<dbReference type="GO" id="GO:0005829">
    <property type="term" value="C:cytosol"/>
    <property type="evidence" value="ECO:0007669"/>
    <property type="project" value="InterPro"/>
</dbReference>
<dbReference type="NCBIfam" id="TIGR00504">
    <property type="entry name" value="pyro_pdase"/>
    <property type="match status" value="1"/>
</dbReference>
<proteinExistence type="inferred from homology"/>
<evidence type="ECO:0000256" key="6">
    <source>
        <dbReference type="ARBA" id="ARBA00022670"/>
    </source>
</evidence>
<evidence type="ECO:0000313" key="12">
    <source>
        <dbReference type="EMBL" id="GGE26686.1"/>
    </source>
</evidence>
<comment type="caution">
    <text evidence="12">The sequence shown here is derived from an EMBL/GenBank/DDBJ whole genome shotgun (WGS) entry which is preliminary data.</text>
</comment>
<dbReference type="InterPro" id="IPR016125">
    <property type="entry name" value="Peptidase_C15-like"/>
</dbReference>
<evidence type="ECO:0000313" key="13">
    <source>
        <dbReference type="Proteomes" id="UP000628775"/>
    </source>
</evidence>
<dbReference type="PANTHER" id="PTHR23402:SF1">
    <property type="entry name" value="PYROGLUTAMYL-PEPTIDASE I"/>
    <property type="match status" value="1"/>
</dbReference>
<name>A0A8J2VHU9_9BACL</name>
<keyword evidence="5 9" id="KW-0963">Cytoplasm</keyword>
<dbReference type="RefSeq" id="WP_188687831.1">
    <property type="nucleotide sequence ID" value="NZ_BMIR01000001.1"/>
</dbReference>
<comment type="similarity">
    <text evidence="4 9">Belongs to the peptidase C15 family.</text>
</comment>
<dbReference type="InterPro" id="IPR000816">
    <property type="entry name" value="Peptidase_C15"/>
</dbReference>
<dbReference type="FunFam" id="3.40.630.20:FF:000001">
    <property type="entry name" value="Pyrrolidone-carboxylate peptidase"/>
    <property type="match status" value="1"/>
</dbReference>
<evidence type="ECO:0000256" key="3">
    <source>
        <dbReference type="ARBA" id="ARBA00004496"/>
    </source>
</evidence>
<evidence type="ECO:0000256" key="2">
    <source>
        <dbReference type="ARBA" id="ARBA00002280"/>
    </source>
</evidence>
<evidence type="ECO:0000256" key="7">
    <source>
        <dbReference type="ARBA" id="ARBA00022801"/>
    </source>
</evidence>
<evidence type="ECO:0000256" key="4">
    <source>
        <dbReference type="ARBA" id="ARBA00006641"/>
    </source>
</evidence>
<dbReference type="Proteomes" id="UP000628775">
    <property type="component" value="Unassembled WGS sequence"/>
</dbReference>
<dbReference type="NCBIfam" id="NF009676">
    <property type="entry name" value="PRK13197.1"/>
    <property type="match status" value="1"/>
</dbReference>
<feature type="active site" evidence="9">
    <location>
        <position position="166"/>
    </location>
</feature>
<keyword evidence="13" id="KW-1185">Reference proteome</keyword>
<comment type="subcellular location">
    <subcellularLocation>
        <location evidence="3 9">Cytoplasm</location>
    </subcellularLocation>
</comment>
<dbReference type="EC" id="3.4.19.3" evidence="9"/>
<evidence type="ECO:0000256" key="11">
    <source>
        <dbReference type="PROSITE-ProRule" id="PRU10077"/>
    </source>
</evidence>
<evidence type="ECO:0000256" key="9">
    <source>
        <dbReference type="HAMAP-Rule" id="MF_00417"/>
    </source>
</evidence>
<protein>
    <recommendedName>
        <fullName evidence="9">Pyrrolidone-carboxylate peptidase</fullName>
        <ecNumber evidence="9">3.4.19.3</ecNumber>
    </recommendedName>
    <alternativeName>
        <fullName evidence="9">5-oxoprolyl-peptidase</fullName>
    </alternativeName>
    <alternativeName>
        <fullName evidence="9">Pyroglutamyl-peptidase I</fullName>
        <shortName evidence="9">PGP-I</shortName>
        <shortName evidence="9">Pyrase</shortName>
    </alternativeName>
</protein>
<gene>
    <name evidence="9 12" type="primary">pcp</name>
    <name evidence="12" type="ORF">GCM10011391_01260</name>
</gene>
<comment type="catalytic activity">
    <reaction evidence="1 9 10">
        <text>Release of an N-terminal pyroglutamyl group from a polypeptide, the second amino acid generally not being Pro.</text>
        <dbReference type="EC" id="3.4.19.3"/>
    </reaction>
</comment>
<dbReference type="PROSITE" id="PS01333">
    <property type="entry name" value="PYRASE_GLU"/>
    <property type="match status" value="1"/>
</dbReference>
<dbReference type="EMBL" id="BMIR01000001">
    <property type="protein sequence ID" value="GGE26686.1"/>
    <property type="molecule type" value="Genomic_DNA"/>
</dbReference>
<dbReference type="PROSITE" id="PS01334">
    <property type="entry name" value="PYRASE_CYS"/>
    <property type="match status" value="1"/>
</dbReference>
<dbReference type="PIRSF" id="PIRSF015592">
    <property type="entry name" value="Prld-crbxl_pptds"/>
    <property type="match status" value="1"/>
</dbReference>
<feature type="active site" evidence="9 11">
    <location>
        <position position="143"/>
    </location>
</feature>
<reference evidence="12" key="1">
    <citation type="journal article" date="2014" name="Int. J. Syst. Evol. Microbiol.">
        <title>Complete genome sequence of Corynebacterium casei LMG S-19264T (=DSM 44701T), isolated from a smear-ripened cheese.</title>
        <authorList>
            <consortium name="US DOE Joint Genome Institute (JGI-PGF)"/>
            <person name="Walter F."/>
            <person name="Albersmeier A."/>
            <person name="Kalinowski J."/>
            <person name="Ruckert C."/>
        </authorList>
    </citation>
    <scope>NUCLEOTIDE SEQUENCE</scope>
    <source>
        <strain evidence="12">CGMCC 1.15371</strain>
    </source>
</reference>
<comment type="subunit">
    <text evidence="9">Homotetramer.</text>
</comment>
<accession>A0A8J2VHU9</accession>
<dbReference type="InterPro" id="IPR036440">
    <property type="entry name" value="Peptidase_C15-like_sf"/>
</dbReference>
<reference evidence="12" key="2">
    <citation type="submission" date="2020-09" db="EMBL/GenBank/DDBJ databases">
        <authorList>
            <person name="Sun Q."/>
            <person name="Zhou Y."/>
        </authorList>
    </citation>
    <scope>NUCLEOTIDE SEQUENCE</scope>
    <source>
        <strain evidence="12">CGMCC 1.15371</strain>
    </source>
</reference>
<dbReference type="InterPro" id="IPR029762">
    <property type="entry name" value="PGP-I_bact-type"/>
</dbReference>
<dbReference type="PRINTS" id="PR00706">
    <property type="entry name" value="PYROGLUPTASE"/>
</dbReference>
<dbReference type="SUPFAM" id="SSF53182">
    <property type="entry name" value="Pyrrolidone carboxyl peptidase (pyroglutamate aminopeptidase)"/>
    <property type="match status" value="1"/>
</dbReference>
<dbReference type="InterPro" id="IPR033694">
    <property type="entry name" value="PGPEP1_Cys_AS"/>
</dbReference>
<evidence type="ECO:0000256" key="10">
    <source>
        <dbReference type="PROSITE-ProRule" id="PRU10076"/>
    </source>
</evidence>
<sequence length="214" mass="23137">MPKVLVTGFEPFDGEAVNPAFEAMQALNGKTIKGYEVIGKGLPVVFGESRELLKKWLDEVEPDIVISVGLAGGRYAISVERVAINIDDARIPDNKGRQPVDEVINPSGPAAYWSKLPIKAIVKEIREAGIPAEVSQTAGTYVCNHIFYGLMDYLAQKPGVRGGFIHIPFIPAQVADKLQQPSLHLDDIIRGLEIAIAATITYEKDIVEAGGTVS</sequence>
<dbReference type="GO" id="GO:0006508">
    <property type="term" value="P:proteolysis"/>
    <property type="evidence" value="ECO:0007669"/>
    <property type="project" value="UniProtKB-KW"/>
</dbReference>
<keyword evidence="7 9" id="KW-0378">Hydrolase</keyword>
<evidence type="ECO:0000256" key="5">
    <source>
        <dbReference type="ARBA" id="ARBA00022490"/>
    </source>
</evidence>
<keyword evidence="8 9" id="KW-0788">Thiol protease</keyword>
<dbReference type="GO" id="GO:0016920">
    <property type="term" value="F:pyroglutamyl-peptidase activity"/>
    <property type="evidence" value="ECO:0007669"/>
    <property type="project" value="UniProtKB-UniRule"/>
</dbReference>
<organism evidence="12 13">
    <name type="scientific">Pullulanibacillus camelliae</name>
    <dbReference type="NCBI Taxonomy" id="1707096"/>
    <lineage>
        <taxon>Bacteria</taxon>
        <taxon>Bacillati</taxon>
        <taxon>Bacillota</taxon>
        <taxon>Bacilli</taxon>
        <taxon>Bacillales</taxon>
        <taxon>Sporolactobacillaceae</taxon>
        <taxon>Pullulanibacillus</taxon>
    </lineage>
</organism>
<dbReference type="PANTHER" id="PTHR23402">
    <property type="entry name" value="PROTEASE FAMILY C15 PYROGLUTAMYL-PEPTIDASE I-RELATED"/>
    <property type="match status" value="1"/>
</dbReference>
<dbReference type="CDD" id="cd00501">
    <property type="entry name" value="Peptidase_C15"/>
    <property type="match status" value="1"/>
</dbReference>
<comment type="function">
    <text evidence="2 9">Removes 5-oxoproline from various penultimate amino acid residues except L-proline.</text>
</comment>
<evidence type="ECO:0000256" key="1">
    <source>
        <dbReference type="ARBA" id="ARBA00001770"/>
    </source>
</evidence>